<sequence>MFTLLGYMLVVVMVVVVLLIVVLLIEVLLVVVMLVVCVRQDTGRSLSLCIFDRRAVALQIPFPKPFKLRLLANRFKEGPYIQPAVAAEGSTFFVRFEIGLLSRAIEPCLLSK</sequence>
<keyword evidence="3" id="KW-1185">Reference proteome</keyword>
<keyword evidence="1" id="KW-0472">Membrane</keyword>
<feature type="transmembrane region" description="Helical" evidence="1">
    <location>
        <begin position="6"/>
        <end position="38"/>
    </location>
</feature>
<evidence type="ECO:0000313" key="2">
    <source>
        <dbReference type="EMBL" id="WOO79037.1"/>
    </source>
</evidence>
<proteinExistence type="predicted"/>
<dbReference type="AlphaFoldDB" id="A0AAF0Y425"/>
<organism evidence="2 3">
    <name type="scientific">Vanrija pseudolonga</name>
    <dbReference type="NCBI Taxonomy" id="143232"/>
    <lineage>
        <taxon>Eukaryota</taxon>
        <taxon>Fungi</taxon>
        <taxon>Dikarya</taxon>
        <taxon>Basidiomycota</taxon>
        <taxon>Agaricomycotina</taxon>
        <taxon>Tremellomycetes</taxon>
        <taxon>Trichosporonales</taxon>
        <taxon>Trichosporonaceae</taxon>
        <taxon>Vanrija</taxon>
    </lineage>
</organism>
<evidence type="ECO:0000313" key="3">
    <source>
        <dbReference type="Proteomes" id="UP000827549"/>
    </source>
</evidence>
<name>A0AAF0Y425_9TREE</name>
<keyword evidence="1" id="KW-0812">Transmembrane</keyword>
<keyword evidence="1" id="KW-1133">Transmembrane helix</keyword>
<accession>A0AAF0Y425</accession>
<dbReference type="Proteomes" id="UP000827549">
    <property type="component" value="Chromosome 2"/>
</dbReference>
<dbReference type="RefSeq" id="XP_062625069.1">
    <property type="nucleotide sequence ID" value="XM_062769085.1"/>
</dbReference>
<evidence type="ECO:0000256" key="1">
    <source>
        <dbReference type="SAM" id="Phobius"/>
    </source>
</evidence>
<dbReference type="GeneID" id="87805821"/>
<dbReference type="EMBL" id="CP086715">
    <property type="protein sequence ID" value="WOO79037.1"/>
    <property type="molecule type" value="Genomic_DNA"/>
</dbReference>
<gene>
    <name evidence="2" type="ORF">LOC62_02G002574</name>
</gene>
<protein>
    <submittedName>
        <fullName evidence="2">Uncharacterized protein</fullName>
    </submittedName>
</protein>
<reference evidence="2" key="1">
    <citation type="submission" date="2023-10" db="EMBL/GenBank/DDBJ databases">
        <authorList>
            <person name="Noh H."/>
        </authorList>
    </citation>
    <scope>NUCLEOTIDE SEQUENCE</scope>
    <source>
        <strain evidence="2">DUCC4014</strain>
    </source>
</reference>